<dbReference type="InterPro" id="IPR029052">
    <property type="entry name" value="Metallo-depent_PP-like"/>
</dbReference>
<accession>A0A1D8JJ94</accession>
<dbReference type="PRINTS" id="PR01607">
    <property type="entry name" value="APYRASEFAMLY"/>
</dbReference>
<dbReference type="InterPro" id="IPR006179">
    <property type="entry name" value="5_nucleotidase/apyrase"/>
</dbReference>
<dbReference type="InterPro" id="IPR001119">
    <property type="entry name" value="SLH_dom"/>
</dbReference>
<dbReference type="PROSITE" id="PS51272">
    <property type="entry name" value="SLH"/>
    <property type="match status" value="2"/>
</dbReference>
<proteinExistence type="inferred from homology"/>
<dbReference type="Gene3D" id="3.90.780.10">
    <property type="entry name" value="5'-Nucleotidase, C-terminal domain"/>
    <property type="match status" value="1"/>
</dbReference>
<dbReference type="PANTHER" id="PTHR11575:SF24">
    <property type="entry name" value="5'-NUCLEOTIDASE"/>
    <property type="match status" value="1"/>
</dbReference>
<evidence type="ECO:0000313" key="4">
    <source>
        <dbReference type="EMBL" id="AOV08775.1"/>
    </source>
</evidence>
<dbReference type="Pfam" id="PF02872">
    <property type="entry name" value="5_nucleotid_C"/>
    <property type="match status" value="1"/>
</dbReference>
<dbReference type="InterPro" id="IPR036907">
    <property type="entry name" value="5'-Nucleotdase_C_sf"/>
</dbReference>
<evidence type="ECO:0000259" key="3">
    <source>
        <dbReference type="PROSITE" id="PS51272"/>
    </source>
</evidence>
<keyword evidence="5" id="KW-1185">Reference proteome</keyword>
<dbReference type="PANTHER" id="PTHR11575">
    <property type="entry name" value="5'-NUCLEOTIDASE-RELATED"/>
    <property type="match status" value="1"/>
</dbReference>
<comment type="similarity">
    <text evidence="2">Belongs to the 5'-nucleotidase family.</text>
</comment>
<dbReference type="GO" id="GO:0016788">
    <property type="term" value="F:hydrolase activity, acting on ester bonds"/>
    <property type="evidence" value="ECO:0007669"/>
    <property type="project" value="InterPro"/>
</dbReference>
<dbReference type="InterPro" id="IPR006146">
    <property type="entry name" value="5'-Nucleotdase_CS"/>
</dbReference>
<keyword evidence="1 2" id="KW-0732">Signal</keyword>
<gene>
    <name evidence="4" type="ORF">BI350_15305</name>
</gene>
<name>A0A1D8JJ94_9BACL</name>
<dbReference type="AlphaFoldDB" id="A0A1D8JJ94"/>
<keyword evidence="2" id="KW-0547">Nucleotide-binding</keyword>
<dbReference type="KEGG" id="surl:BI350_15305"/>
<dbReference type="InterPro" id="IPR004843">
    <property type="entry name" value="Calcineurin-like_PHP"/>
</dbReference>
<dbReference type="SUPFAM" id="SSF56300">
    <property type="entry name" value="Metallo-dependent phosphatases"/>
    <property type="match status" value="1"/>
</dbReference>
<keyword evidence="2" id="KW-0378">Hydrolase</keyword>
<dbReference type="GO" id="GO:0009166">
    <property type="term" value="P:nucleotide catabolic process"/>
    <property type="evidence" value="ECO:0007669"/>
    <property type="project" value="InterPro"/>
</dbReference>
<feature type="domain" description="SLH" evidence="3">
    <location>
        <begin position="661"/>
        <end position="723"/>
    </location>
</feature>
<dbReference type="GO" id="GO:0046872">
    <property type="term" value="F:metal ion binding"/>
    <property type="evidence" value="ECO:0007669"/>
    <property type="project" value="InterPro"/>
</dbReference>
<dbReference type="GO" id="GO:0000166">
    <property type="term" value="F:nucleotide binding"/>
    <property type="evidence" value="ECO:0007669"/>
    <property type="project" value="UniProtKB-KW"/>
</dbReference>
<feature type="signal peptide" evidence="2">
    <location>
        <begin position="1"/>
        <end position="26"/>
    </location>
</feature>
<evidence type="ECO:0000256" key="1">
    <source>
        <dbReference type="ARBA" id="ARBA00022729"/>
    </source>
</evidence>
<protein>
    <submittedName>
        <fullName evidence="4">Multifunctional 2',3'-cyclic-nucleotide 2'-phosphodiesterase/5'-nucleotidase/3'-nucleotidase</fullName>
    </submittedName>
</protein>
<dbReference type="SUPFAM" id="SSF55816">
    <property type="entry name" value="5'-nucleotidase (syn. UDP-sugar hydrolase), C-terminal domain"/>
    <property type="match status" value="1"/>
</dbReference>
<evidence type="ECO:0000256" key="2">
    <source>
        <dbReference type="RuleBase" id="RU362119"/>
    </source>
</evidence>
<dbReference type="Pfam" id="PF00149">
    <property type="entry name" value="Metallophos"/>
    <property type="match status" value="1"/>
</dbReference>
<evidence type="ECO:0000313" key="5">
    <source>
        <dbReference type="Proteomes" id="UP000185746"/>
    </source>
</evidence>
<feature type="domain" description="SLH" evidence="3">
    <location>
        <begin position="536"/>
        <end position="599"/>
    </location>
</feature>
<dbReference type="RefSeq" id="WP_075528938.1">
    <property type="nucleotide sequence ID" value="NZ_CP017560.1"/>
</dbReference>
<organism evidence="4 5">
    <name type="scientific">Sporosarcina ureilytica</name>
    <dbReference type="NCBI Taxonomy" id="298596"/>
    <lineage>
        <taxon>Bacteria</taxon>
        <taxon>Bacillati</taxon>
        <taxon>Bacillota</taxon>
        <taxon>Bacilli</taxon>
        <taxon>Bacillales</taxon>
        <taxon>Caryophanaceae</taxon>
        <taxon>Sporosarcina</taxon>
    </lineage>
</organism>
<dbReference type="PROSITE" id="PS00785">
    <property type="entry name" value="5_NUCLEOTIDASE_1"/>
    <property type="match status" value="1"/>
</dbReference>
<sequence>MRNTFFKGIAVAILLFSAVTFNPVMAATGTATDDFTLTILHTNDTHSHLKTTAKRAALVKKLREENPVNLLLDAGDVFSGTLYFNEFQGQASLAVMNYLQYDAMIFGNHEFDLGGSDNGHQALSEFVTGAEFPFLATNVDFSKDDHFDGLQSKTITDEPENGHIYNGIIKEINGEQVGIFGLTTEETADISSPGNITFTNYIEEAQEAVAAFTEAGVNKIIAITHIGFDDSDLVDNDILLAKGVPGIDIIVGGHTHTKLDEPYVVNGDTEPVLIVQTEEYNKFLGQLDVTFDKDGVITDYNGVLHTVNREDAEIDEEAAELIKEYTDQVTETEKRPTGATAGVFLSGLRDFGGVRAGETNLGNVITDGMLKKAQEINPDTVIAFQNGGGIRESIPTGPITYGEAISVLPFGNTLALMELSGEELKAVFEHSVKDYPAESGGFLHVSGMQLVFDGEAEPGNRVLSMIVNEKEIEMDKMYTITTNVFTAKGGDGYTMLEEAYKEGRGSEPGFSDWENFVDHMKSLETITTGIEGRILAKVPFDDLSYNDWAYPYISDLYYRDMVNGTSEATYSPHRNLTRAQAASLIVRALDLKAEHEAPFDDLNGWAVETQEEIAAAYENGIVIGRDGSFAPGENVSRAQLALMIKRAFEVHTGKEYIANVTAPYTDYGRYDDEAINAISMLYELGIATGSQGKYMPNHSATRQQAVKIVSNFIYNTKQVESAAVNK</sequence>
<feature type="chain" id="PRO_5009026814" evidence="2">
    <location>
        <begin position="27"/>
        <end position="726"/>
    </location>
</feature>
<dbReference type="InterPro" id="IPR008334">
    <property type="entry name" value="5'-Nucleotdase_C"/>
</dbReference>
<dbReference type="Gene3D" id="3.60.21.10">
    <property type="match status" value="1"/>
</dbReference>
<dbReference type="Proteomes" id="UP000185746">
    <property type="component" value="Chromosome"/>
</dbReference>
<dbReference type="EMBL" id="CP017560">
    <property type="protein sequence ID" value="AOV08775.1"/>
    <property type="molecule type" value="Genomic_DNA"/>
</dbReference>
<reference evidence="4 5" key="1">
    <citation type="submission" date="2016-09" db="EMBL/GenBank/DDBJ databases">
        <title>Complete genome sequence of the Lysinibacillus sphaericus LMG 22257, a specie of Bacillus with ureolytic activity that can effectively biodeposit calcium carbonate.</title>
        <authorList>
            <person name="Yan W."/>
        </authorList>
    </citation>
    <scope>NUCLEOTIDE SEQUENCE [LARGE SCALE GENOMIC DNA]</scope>
    <source>
        <strain evidence="4 5">LMG 22257</strain>
    </source>
</reference>
<dbReference type="Pfam" id="PF00395">
    <property type="entry name" value="SLH"/>
    <property type="match status" value="3"/>
</dbReference>